<evidence type="ECO:0000313" key="3">
    <source>
        <dbReference type="Proteomes" id="UP000481153"/>
    </source>
</evidence>
<dbReference type="EMBL" id="VJMJ01000327">
    <property type="protein sequence ID" value="KAF0722650.1"/>
    <property type="molecule type" value="Genomic_DNA"/>
</dbReference>
<name>A0A6G0W767_9STRA</name>
<reference evidence="2 3" key="1">
    <citation type="submission" date="2019-07" db="EMBL/GenBank/DDBJ databases">
        <title>Genomics analysis of Aphanomyces spp. identifies a new class of oomycete effector associated with host adaptation.</title>
        <authorList>
            <person name="Gaulin E."/>
        </authorList>
    </citation>
    <scope>NUCLEOTIDE SEQUENCE [LARGE SCALE GENOMIC DNA]</scope>
    <source>
        <strain evidence="2 3">ATCC 201684</strain>
    </source>
</reference>
<dbReference type="AlphaFoldDB" id="A0A6G0W767"/>
<dbReference type="SUPFAM" id="SSF116846">
    <property type="entry name" value="MIT domain"/>
    <property type="match status" value="1"/>
</dbReference>
<proteinExistence type="predicted"/>
<keyword evidence="3" id="KW-1185">Reference proteome</keyword>
<feature type="region of interest" description="Disordered" evidence="1">
    <location>
        <begin position="80"/>
        <end position="99"/>
    </location>
</feature>
<dbReference type="Gene3D" id="1.20.58.80">
    <property type="entry name" value="Phosphotransferase system, lactose/cellobiose-type IIA subunit"/>
    <property type="match status" value="1"/>
</dbReference>
<dbReference type="Proteomes" id="UP000481153">
    <property type="component" value="Unassembled WGS sequence"/>
</dbReference>
<sequence>MNFRDASALVHEAVYFEEQGEFERAVESFMVAASGLRAASASETDPKIQQLVLRKSLEVERWATDLYAWLEAGKKGRRPVRRAASVDHITHSKLPGHSS</sequence>
<comment type="caution">
    <text evidence="2">The sequence shown here is derived from an EMBL/GenBank/DDBJ whole genome shotgun (WGS) entry which is preliminary data.</text>
</comment>
<evidence type="ECO:0000313" key="2">
    <source>
        <dbReference type="EMBL" id="KAF0722650.1"/>
    </source>
</evidence>
<protein>
    <submittedName>
        <fullName evidence="2">Uncharacterized protein</fullName>
    </submittedName>
</protein>
<dbReference type="InterPro" id="IPR036181">
    <property type="entry name" value="MIT_dom_sf"/>
</dbReference>
<gene>
    <name evidence="2" type="ORF">Ae201684_018249</name>
</gene>
<organism evidence="2 3">
    <name type="scientific">Aphanomyces euteiches</name>
    <dbReference type="NCBI Taxonomy" id="100861"/>
    <lineage>
        <taxon>Eukaryota</taxon>
        <taxon>Sar</taxon>
        <taxon>Stramenopiles</taxon>
        <taxon>Oomycota</taxon>
        <taxon>Saprolegniomycetes</taxon>
        <taxon>Saprolegniales</taxon>
        <taxon>Verrucalvaceae</taxon>
        <taxon>Aphanomyces</taxon>
    </lineage>
</organism>
<accession>A0A6G0W767</accession>
<evidence type="ECO:0000256" key="1">
    <source>
        <dbReference type="SAM" id="MobiDB-lite"/>
    </source>
</evidence>